<accession>A0ABX5SPP1</accession>
<sequence>MYELYILGQLLFTDRSAYKLRFVLENVLGDNRKVSFGVLYPLLEKMEAAGTIVMTDDLDFRGKKKLRVTQVGRDRFYTLMREPVKKNAHMNDVYLFKLSSLSLVDRTLAQEIIDAFRIEKQTQHDKHSEHVVQLKAYHSDAPFLKSAMQTNQLQIDLADTYLTYLDKIESELQS</sequence>
<organism evidence="1 2">
    <name type="scientific">Leuconostoc kimchii</name>
    <dbReference type="NCBI Taxonomy" id="136609"/>
    <lineage>
        <taxon>Bacteria</taxon>
        <taxon>Bacillati</taxon>
        <taxon>Bacillota</taxon>
        <taxon>Bacilli</taxon>
        <taxon>Lactobacillales</taxon>
        <taxon>Lactobacillaceae</taxon>
        <taxon>Leuconostoc</taxon>
    </lineage>
</organism>
<evidence type="ECO:0000313" key="2">
    <source>
        <dbReference type="Proteomes" id="UP000295756"/>
    </source>
</evidence>
<keyword evidence="2" id="KW-1185">Reference proteome</keyword>
<protein>
    <submittedName>
        <fullName evidence="1">PadR family transcriptional regulator</fullName>
    </submittedName>
</protein>
<dbReference type="Proteomes" id="UP000295756">
    <property type="component" value="Chromosome"/>
</dbReference>
<dbReference type="RefSeq" id="WP_013103602.1">
    <property type="nucleotide sequence ID" value="NZ_CP037939.1"/>
</dbReference>
<dbReference type="SUPFAM" id="SSF46785">
    <property type="entry name" value="Winged helix' DNA-binding domain"/>
    <property type="match status" value="1"/>
</dbReference>
<dbReference type="EMBL" id="CP037939">
    <property type="protein sequence ID" value="QBR48111.1"/>
    <property type="molecule type" value="Genomic_DNA"/>
</dbReference>
<dbReference type="Gene3D" id="1.10.10.10">
    <property type="entry name" value="Winged helix-like DNA-binding domain superfamily/Winged helix DNA-binding domain"/>
    <property type="match status" value="1"/>
</dbReference>
<dbReference type="InterPro" id="IPR036390">
    <property type="entry name" value="WH_DNA-bd_sf"/>
</dbReference>
<gene>
    <name evidence="1" type="ORF">EW139_08225</name>
</gene>
<evidence type="ECO:0000313" key="1">
    <source>
        <dbReference type="EMBL" id="QBR48111.1"/>
    </source>
</evidence>
<reference evidence="1 2" key="1">
    <citation type="submission" date="2019-03" db="EMBL/GenBank/DDBJ databases">
        <title>Complete Genome Sequence of Leuconostoc kimchii strain NKJ218 Isolated from Homemade Kimchi.</title>
        <authorList>
            <person name="Jung J.Y."/>
            <person name="Jin H.M."/>
            <person name="Jung J.-W."/>
            <person name="Lee S.-Y."/>
            <person name="Ryu B.-G."/>
            <person name="Han S.-S."/>
            <person name="Kang H.K."/>
            <person name="Choi H.W."/>
            <person name="Chung E.J."/>
            <person name="Choi K.-M."/>
        </authorList>
    </citation>
    <scope>NUCLEOTIDE SEQUENCE [LARGE SCALE GENOMIC DNA]</scope>
    <source>
        <strain evidence="1 2">NKJ218</strain>
    </source>
</reference>
<dbReference type="PANTHER" id="PTHR43252:SF2">
    <property type="entry name" value="TRANSCRIPTION REGULATOR, PADR-LIKE FAMILY"/>
    <property type="match status" value="1"/>
</dbReference>
<proteinExistence type="predicted"/>
<dbReference type="PANTHER" id="PTHR43252">
    <property type="entry name" value="TRANSCRIPTIONAL REGULATOR YQJI"/>
    <property type="match status" value="1"/>
</dbReference>
<name>A0ABX5SPP1_9LACO</name>
<dbReference type="InterPro" id="IPR036388">
    <property type="entry name" value="WH-like_DNA-bd_sf"/>
</dbReference>